<proteinExistence type="predicted"/>
<gene>
    <name evidence="1" type="ORF">Amon02_000295700</name>
</gene>
<evidence type="ECO:0000313" key="1">
    <source>
        <dbReference type="EMBL" id="GME77250.1"/>
    </source>
</evidence>
<sequence>MKLISQEFEKDKSGKITLVAQDKDDLWTLYNLISKDDEITLRTQRNIKKKSTNSAASATTIRKTIKLTLNVESNEFLPSDESMRIKGRTTEQNDDVPLGSYHTAEIQFDEKFTLHKDNWDEQYLKLVSDSCSIEAKAELGAVVLEEGVAHVCLITDSMTVLRAKVEKSIPRKRRGDSSGHDKAMDKFLSMCVDSCLRHLNVDHLKAILIVSPGFTAKLLLDKIMARAVTDGNKTLLQSKSKFVIAGSSTGYLQGLEEALKSPELKKQLSDTKFQQHVALFDEFTKYLNDDEGKAWYGEAEVEKAVMELQGAVKVLMITDTLFKTDDIQKRKHFIELGDKVKEDGGEVVIFSSLHDSGEQLNQLTGIAVILNYPVPNLDESDDEDD</sequence>
<reference evidence="1" key="1">
    <citation type="submission" date="2023-04" db="EMBL/GenBank/DDBJ databases">
        <title>Ambrosiozyma monospora NBRC 10751.</title>
        <authorList>
            <person name="Ichikawa N."/>
            <person name="Sato H."/>
            <person name="Tonouchi N."/>
        </authorList>
    </citation>
    <scope>NUCLEOTIDE SEQUENCE</scope>
    <source>
        <strain evidence="1">NBRC 10751</strain>
    </source>
</reference>
<protein>
    <submittedName>
        <fullName evidence="1">Unnamed protein product</fullName>
    </submittedName>
</protein>
<organism evidence="1 2">
    <name type="scientific">Ambrosiozyma monospora</name>
    <name type="common">Yeast</name>
    <name type="synonym">Endomycopsis monosporus</name>
    <dbReference type="NCBI Taxonomy" id="43982"/>
    <lineage>
        <taxon>Eukaryota</taxon>
        <taxon>Fungi</taxon>
        <taxon>Dikarya</taxon>
        <taxon>Ascomycota</taxon>
        <taxon>Saccharomycotina</taxon>
        <taxon>Pichiomycetes</taxon>
        <taxon>Pichiales</taxon>
        <taxon>Pichiaceae</taxon>
        <taxon>Ambrosiozyma</taxon>
    </lineage>
</organism>
<accession>A0ACB5SZ21</accession>
<keyword evidence="2" id="KW-1185">Reference proteome</keyword>
<dbReference type="Proteomes" id="UP001165064">
    <property type="component" value="Unassembled WGS sequence"/>
</dbReference>
<dbReference type="EMBL" id="BSXS01001789">
    <property type="protein sequence ID" value="GME77250.1"/>
    <property type="molecule type" value="Genomic_DNA"/>
</dbReference>
<evidence type="ECO:0000313" key="2">
    <source>
        <dbReference type="Proteomes" id="UP001165064"/>
    </source>
</evidence>
<comment type="caution">
    <text evidence="1">The sequence shown here is derived from an EMBL/GenBank/DDBJ whole genome shotgun (WGS) entry which is preliminary data.</text>
</comment>
<name>A0ACB5SZ21_AMBMO</name>